<evidence type="ECO:0000313" key="2">
    <source>
        <dbReference type="Proteomes" id="UP000828922"/>
    </source>
</evidence>
<name>A0ACB8HJ75_9BRYO</name>
<protein>
    <submittedName>
        <fullName evidence="1">Uncharacterized protein</fullName>
    </submittedName>
</protein>
<evidence type="ECO:0000313" key="1">
    <source>
        <dbReference type="EMBL" id="KAH9556274.1"/>
    </source>
</evidence>
<keyword evidence="2" id="KW-1185">Reference proteome</keyword>
<accession>A0ACB8HJ75</accession>
<comment type="caution">
    <text evidence="1">The sequence shown here is derived from an EMBL/GenBank/DDBJ whole genome shotgun (WGS) entry which is preliminary data.</text>
</comment>
<proteinExistence type="predicted"/>
<gene>
    <name evidence="1" type="ORF">CY35_07G018100</name>
</gene>
<organism evidence="1 2">
    <name type="scientific">Sphagnum magellanicum</name>
    <dbReference type="NCBI Taxonomy" id="128215"/>
    <lineage>
        <taxon>Eukaryota</taxon>
        <taxon>Viridiplantae</taxon>
        <taxon>Streptophyta</taxon>
        <taxon>Embryophyta</taxon>
        <taxon>Bryophyta</taxon>
        <taxon>Sphagnophytina</taxon>
        <taxon>Sphagnopsida</taxon>
        <taxon>Sphagnales</taxon>
        <taxon>Sphagnaceae</taxon>
        <taxon>Sphagnum</taxon>
    </lineage>
</organism>
<reference evidence="2" key="1">
    <citation type="journal article" date="2022" name="New Phytol.">
        <title>Phylogenomic structure and speciation in an emerging model: the Sphagnum magellanicum complex (Bryophyta).</title>
        <authorList>
            <person name="Shaw A.J."/>
            <person name="Piatkowski B."/>
            <person name="Duffy A.M."/>
            <person name="Aguero B."/>
            <person name="Imwattana K."/>
            <person name="Nieto-Lugilde M."/>
            <person name="Healey A."/>
            <person name="Weston D.J."/>
            <person name="Patel M.N."/>
            <person name="Schmutz J."/>
            <person name="Grimwood J."/>
            <person name="Yavitt J.B."/>
            <person name="Hassel K."/>
            <person name="Stenoien H.K."/>
            <person name="Flatberg K.I."/>
            <person name="Bickford C.P."/>
            <person name="Hicks K.A."/>
        </authorList>
    </citation>
    <scope>NUCLEOTIDE SEQUENCE [LARGE SCALE GENOMIC DNA]</scope>
</reference>
<dbReference type="Proteomes" id="UP000828922">
    <property type="component" value="Linkage Group LG07"/>
</dbReference>
<sequence>MANYLMSNCLAWAKLLIPINSVVGVGIVVIFGVLCFSHKHFVHRMKLEKPPGPFPIWPILGSLPLLSKFPYFSLYNLSKKYGDVMELKLGTTNIVVISSPKLAKEVLQTHDLVFATRSENVIATMFSYGRKDVAWAPYGHDWRQMRKLCTLGLFTPKRLHASKKVRNEEISCMVHEIFEHCKEGKLVNLKTMLINTSLNMMTRLLFNKKYFSTKQFSTKECEEFNDFLTEELHLQGLFNISDYVSFLKPFDLQGFLPRGKKIHMKMDRFFDKILHDHRIDQKENVESKDFVDMLFSSSRVDNYNYTLDDNTIKGIINDMLIAGTDTTSTTIEWALVELVKNPNIMKKTQDELDHVVGHDRIVDEDDIPQLKYLQAVVKETFRLHATIPLITRECMTNCKVGGYDILAKTPIIVNIWAIHRHSSAYDDPWDFNPERFVGSGVDVKGVDFELLPFGSGRRGCLGMPLGLMQVQYQLARLLHSFTWKLPIGENPQNMDMGEVFGVTLPKVIPLEVIPIARLPLHMYGPL</sequence>
<dbReference type="EMBL" id="CM038913">
    <property type="protein sequence ID" value="KAH9556274.1"/>
    <property type="molecule type" value="Genomic_DNA"/>
</dbReference>